<evidence type="ECO:0000313" key="1">
    <source>
        <dbReference type="EMBL" id="MPC55076.1"/>
    </source>
</evidence>
<keyword evidence="2" id="KW-1185">Reference proteome</keyword>
<comment type="caution">
    <text evidence="1">The sequence shown here is derived from an EMBL/GenBank/DDBJ whole genome shotgun (WGS) entry which is preliminary data.</text>
</comment>
<sequence>MRRIPLTATTAALWGGGRLRAHLLRCLNIHSSTTRCQWVLVAVRREHLAPVTCPLPVFTSTWRNEEGTAVTFR</sequence>
<evidence type="ECO:0000313" key="2">
    <source>
        <dbReference type="Proteomes" id="UP000324222"/>
    </source>
</evidence>
<accession>A0A5B7GC16</accession>
<protein>
    <submittedName>
        <fullName evidence="1">Uncharacterized protein</fullName>
    </submittedName>
</protein>
<reference evidence="1 2" key="1">
    <citation type="submission" date="2019-05" db="EMBL/GenBank/DDBJ databases">
        <title>Another draft genome of Portunus trituberculatus and its Hox gene families provides insights of decapod evolution.</title>
        <authorList>
            <person name="Jeong J.-H."/>
            <person name="Song I."/>
            <person name="Kim S."/>
            <person name="Choi T."/>
            <person name="Kim D."/>
            <person name="Ryu S."/>
            <person name="Kim W."/>
        </authorList>
    </citation>
    <scope>NUCLEOTIDE SEQUENCE [LARGE SCALE GENOMIC DNA]</scope>
    <source>
        <tissue evidence="1">Muscle</tissue>
    </source>
</reference>
<dbReference type="EMBL" id="VSRR010012866">
    <property type="protein sequence ID" value="MPC55076.1"/>
    <property type="molecule type" value="Genomic_DNA"/>
</dbReference>
<name>A0A5B7GC16_PORTR</name>
<organism evidence="1 2">
    <name type="scientific">Portunus trituberculatus</name>
    <name type="common">Swimming crab</name>
    <name type="synonym">Neptunus trituberculatus</name>
    <dbReference type="NCBI Taxonomy" id="210409"/>
    <lineage>
        <taxon>Eukaryota</taxon>
        <taxon>Metazoa</taxon>
        <taxon>Ecdysozoa</taxon>
        <taxon>Arthropoda</taxon>
        <taxon>Crustacea</taxon>
        <taxon>Multicrustacea</taxon>
        <taxon>Malacostraca</taxon>
        <taxon>Eumalacostraca</taxon>
        <taxon>Eucarida</taxon>
        <taxon>Decapoda</taxon>
        <taxon>Pleocyemata</taxon>
        <taxon>Brachyura</taxon>
        <taxon>Eubrachyura</taxon>
        <taxon>Portunoidea</taxon>
        <taxon>Portunidae</taxon>
        <taxon>Portuninae</taxon>
        <taxon>Portunus</taxon>
    </lineage>
</organism>
<proteinExistence type="predicted"/>
<dbReference type="Proteomes" id="UP000324222">
    <property type="component" value="Unassembled WGS sequence"/>
</dbReference>
<dbReference type="AlphaFoldDB" id="A0A5B7GC16"/>
<gene>
    <name evidence="1" type="ORF">E2C01_049009</name>
</gene>